<dbReference type="SUPFAM" id="SSF54373">
    <property type="entry name" value="FAD-linked reductases, C-terminal domain"/>
    <property type="match status" value="1"/>
</dbReference>
<dbReference type="Pfam" id="PF00732">
    <property type="entry name" value="GMC_oxred_N"/>
    <property type="match status" value="1"/>
</dbReference>
<dbReference type="Gene3D" id="3.50.50.60">
    <property type="entry name" value="FAD/NAD(P)-binding domain"/>
    <property type="match status" value="1"/>
</dbReference>
<dbReference type="InterPro" id="IPR000172">
    <property type="entry name" value="GMC_OxRdtase_N"/>
</dbReference>
<keyword evidence="3 6" id="KW-0285">Flavoprotein</keyword>
<feature type="domain" description="Glucose-methanol-choline oxidoreductase N-terminal" evidence="8">
    <location>
        <begin position="257"/>
        <end position="271"/>
    </location>
</feature>
<evidence type="ECO:0000313" key="9">
    <source>
        <dbReference type="EMBL" id="AJE49146.1"/>
    </source>
</evidence>
<evidence type="ECO:0000256" key="6">
    <source>
        <dbReference type="RuleBase" id="RU003968"/>
    </source>
</evidence>
<sequence>MTSDAYDFIVVGSGSAGGAVLGRLSESGRYRVLCLEAGTKGPGYVFTKPPAGTVFLVNNPKVNWRYYSEPHESFANRNIYVPRGKMLGGSSSINGTVYNRGQKLDYDTWAQMGCRGWSYDDVLPFLKKLESTTLGEDAYRGRSGPIRVTEAAKISPFYDLFIKSANAVGIPSNPDYSGAAQDGVAMAQQTVHRGMRSSTATQYLAQARRRGNVTIVTGAEASALILEGRRCVGVRYRGEDGREHEARASREVIVCCGTANSPKLLELSGIGNPEILSQIGIAPVHELPGVGENLRDHYAGILKWRFNREGISIAKMGRGLGLLREILRYGLFRTGFISQGIGTMRVFCRSRPDLENPDIMMVVAPYLIELKRGEDRKMSPIEGFFMYSHVQRTESTGSLHARSADPAEPPAIHFRFLQTETDRRVAVEAVRKAREIIAADPIAGTIAEELQPGPSIQSDEEILDFLRSTGQITHHMVGTCRMGHDPMAVVDDRLRVHGIAGLRVADASIMPTIPSGNTNVPCIMVGEKCAAMVLEDAKS</sequence>
<proteinExistence type="inferred from homology"/>
<dbReference type="HOGENOM" id="CLU_002865_7_2_5"/>
<dbReference type="GO" id="GO:0050660">
    <property type="term" value="F:flavin adenine dinucleotide binding"/>
    <property type="evidence" value="ECO:0007669"/>
    <property type="project" value="InterPro"/>
</dbReference>
<evidence type="ECO:0000256" key="5">
    <source>
        <dbReference type="PIRSR" id="PIRSR000137-2"/>
    </source>
</evidence>
<reference evidence="9 10" key="1">
    <citation type="journal article" date="2014" name="Int. J. Syst. Evol. Microbiol.">
        <title>Celeribacter indicus sp. nov., a polycyclic aromatic hydrocarbon-degrading bacterium from deep-sea sediment and reclassification of Huaishuia halophila as Celeribacter halophilus comb. nov.</title>
        <authorList>
            <person name="Lai Q."/>
            <person name="Cao J."/>
            <person name="Yuan J."/>
            <person name="Li F."/>
            <person name="Shao Z."/>
        </authorList>
    </citation>
    <scope>NUCLEOTIDE SEQUENCE [LARGE SCALE GENOMIC DNA]</scope>
    <source>
        <strain evidence="9">P73</strain>
        <plasmid evidence="10">Plasmid pP73A</plasmid>
    </source>
</reference>
<geneLocation type="plasmid" evidence="9 10">
    <name>pP73A</name>
</geneLocation>
<dbReference type="PANTHER" id="PTHR11552:SF147">
    <property type="entry name" value="CHOLINE DEHYDROGENASE, MITOCHONDRIAL"/>
    <property type="match status" value="1"/>
</dbReference>
<dbReference type="RefSeq" id="WP_043872136.1">
    <property type="nucleotide sequence ID" value="NZ_CP004394.1"/>
</dbReference>
<gene>
    <name evidence="9" type="ORF">P73_4431</name>
</gene>
<dbReference type="AlphaFoldDB" id="A0A0B5E7Y2"/>
<dbReference type="SUPFAM" id="SSF51905">
    <property type="entry name" value="FAD/NAD(P)-binding domain"/>
    <property type="match status" value="1"/>
</dbReference>
<dbReference type="PROSITE" id="PS00624">
    <property type="entry name" value="GMC_OXRED_2"/>
    <property type="match status" value="1"/>
</dbReference>
<keyword evidence="9" id="KW-0614">Plasmid</keyword>
<keyword evidence="10" id="KW-1185">Reference proteome</keyword>
<evidence type="ECO:0000313" key="10">
    <source>
        <dbReference type="Proteomes" id="UP000031521"/>
    </source>
</evidence>
<feature type="binding site" evidence="5">
    <location>
        <begin position="94"/>
        <end position="97"/>
    </location>
    <ligand>
        <name>FAD</name>
        <dbReference type="ChEBI" id="CHEBI:57692"/>
    </ligand>
</feature>
<organism evidence="9 10">
    <name type="scientific">Celeribacter indicus</name>
    <dbReference type="NCBI Taxonomy" id="1208324"/>
    <lineage>
        <taxon>Bacteria</taxon>
        <taxon>Pseudomonadati</taxon>
        <taxon>Pseudomonadota</taxon>
        <taxon>Alphaproteobacteria</taxon>
        <taxon>Rhodobacterales</taxon>
        <taxon>Roseobacteraceae</taxon>
        <taxon>Celeribacter</taxon>
    </lineage>
</organism>
<dbReference type="GO" id="GO:0016614">
    <property type="term" value="F:oxidoreductase activity, acting on CH-OH group of donors"/>
    <property type="evidence" value="ECO:0007669"/>
    <property type="project" value="InterPro"/>
</dbReference>
<protein>
    <submittedName>
        <fullName evidence="9">Choline dehydrogenase BetA</fullName>
    </submittedName>
</protein>
<feature type="domain" description="Glucose-methanol-choline oxidoreductase N-terminal" evidence="7">
    <location>
        <begin position="84"/>
        <end position="107"/>
    </location>
</feature>
<dbReference type="PANTHER" id="PTHR11552">
    <property type="entry name" value="GLUCOSE-METHANOL-CHOLINE GMC OXIDOREDUCTASE"/>
    <property type="match status" value="1"/>
</dbReference>
<evidence type="ECO:0000256" key="3">
    <source>
        <dbReference type="ARBA" id="ARBA00022630"/>
    </source>
</evidence>
<dbReference type="Proteomes" id="UP000031521">
    <property type="component" value="Plasmid pP73A"/>
</dbReference>
<evidence type="ECO:0000259" key="8">
    <source>
        <dbReference type="PROSITE" id="PS00624"/>
    </source>
</evidence>
<dbReference type="PROSITE" id="PS00623">
    <property type="entry name" value="GMC_OXRED_1"/>
    <property type="match status" value="1"/>
</dbReference>
<name>A0A0B5E7Y2_9RHOB</name>
<comment type="similarity">
    <text evidence="2 6">Belongs to the GMC oxidoreductase family.</text>
</comment>
<evidence type="ECO:0000256" key="1">
    <source>
        <dbReference type="ARBA" id="ARBA00001974"/>
    </source>
</evidence>
<evidence type="ECO:0000256" key="4">
    <source>
        <dbReference type="ARBA" id="ARBA00022827"/>
    </source>
</evidence>
<dbReference type="KEGG" id="cid:P73_4431"/>
<comment type="cofactor">
    <cofactor evidence="1 5">
        <name>FAD</name>
        <dbReference type="ChEBI" id="CHEBI:57692"/>
    </cofactor>
</comment>
<evidence type="ECO:0000259" key="7">
    <source>
        <dbReference type="PROSITE" id="PS00623"/>
    </source>
</evidence>
<dbReference type="OrthoDB" id="9785276at2"/>
<evidence type="ECO:0000256" key="2">
    <source>
        <dbReference type="ARBA" id="ARBA00010790"/>
    </source>
</evidence>
<accession>A0A0B5E7Y2</accession>
<dbReference type="Pfam" id="PF05199">
    <property type="entry name" value="GMC_oxred_C"/>
    <property type="match status" value="1"/>
</dbReference>
<dbReference type="PIRSF" id="PIRSF000137">
    <property type="entry name" value="Alcohol_oxidase"/>
    <property type="match status" value="1"/>
</dbReference>
<dbReference type="EMBL" id="CP004394">
    <property type="protein sequence ID" value="AJE49146.1"/>
    <property type="molecule type" value="Genomic_DNA"/>
</dbReference>
<dbReference type="Gene3D" id="3.30.410.40">
    <property type="match status" value="1"/>
</dbReference>
<dbReference type="InterPro" id="IPR007867">
    <property type="entry name" value="GMC_OxRtase_C"/>
</dbReference>
<dbReference type="InterPro" id="IPR036188">
    <property type="entry name" value="FAD/NAD-bd_sf"/>
</dbReference>
<dbReference type="InterPro" id="IPR012132">
    <property type="entry name" value="GMC_OxRdtase"/>
</dbReference>
<keyword evidence="4 5" id="KW-0274">FAD</keyword>